<reference evidence="3" key="2">
    <citation type="submission" date="2015-01" db="EMBL/GenBank/DDBJ databases">
        <title>Evolutionary Origins and Diversification of the Mycorrhizal Mutualists.</title>
        <authorList>
            <consortium name="DOE Joint Genome Institute"/>
            <consortium name="Mycorrhizal Genomics Consortium"/>
            <person name="Kohler A."/>
            <person name="Kuo A."/>
            <person name="Nagy L.G."/>
            <person name="Floudas D."/>
            <person name="Copeland A."/>
            <person name="Barry K.W."/>
            <person name="Cichocki N."/>
            <person name="Veneault-Fourrey C."/>
            <person name="LaButti K."/>
            <person name="Lindquist E.A."/>
            <person name="Lipzen A."/>
            <person name="Lundell T."/>
            <person name="Morin E."/>
            <person name="Murat C."/>
            <person name="Riley R."/>
            <person name="Ohm R."/>
            <person name="Sun H."/>
            <person name="Tunlid A."/>
            <person name="Henrissat B."/>
            <person name="Grigoriev I.V."/>
            <person name="Hibbett D.S."/>
            <person name="Martin F."/>
        </authorList>
    </citation>
    <scope>NUCLEOTIDE SEQUENCE [LARGE SCALE GENOMIC DNA]</scope>
    <source>
        <strain evidence="3">F 1598</strain>
    </source>
</reference>
<dbReference type="HOGENOM" id="CLU_2923473_0_0_1"/>
<evidence type="ECO:0000256" key="1">
    <source>
        <dbReference type="SAM" id="MobiDB-lite"/>
    </source>
</evidence>
<dbReference type="Proteomes" id="UP000054166">
    <property type="component" value="Unassembled WGS sequence"/>
</dbReference>
<sequence>MTKQCLVTEGGRSQKQKQVKKESNKPRLQTVLQENPHFSLGLFDIIGQHHDLRLWGHESLG</sequence>
<keyword evidence="3" id="KW-1185">Reference proteome</keyword>
<evidence type="ECO:0000313" key="2">
    <source>
        <dbReference type="EMBL" id="KIM78844.1"/>
    </source>
</evidence>
<organism evidence="2 3">
    <name type="scientific">Piloderma croceum (strain F 1598)</name>
    <dbReference type="NCBI Taxonomy" id="765440"/>
    <lineage>
        <taxon>Eukaryota</taxon>
        <taxon>Fungi</taxon>
        <taxon>Dikarya</taxon>
        <taxon>Basidiomycota</taxon>
        <taxon>Agaricomycotina</taxon>
        <taxon>Agaricomycetes</taxon>
        <taxon>Agaricomycetidae</taxon>
        <taxon>Atheliales</taxon>
        <taxon>Atheliaceae</taxon>
        <taxon>Piloderma</taxon>
    </lineage>
</organism>
<dbReference type="InParanoid" id="A0A0C3FG87"/>
<reference evidence="2 3" key="1">
    <citation type="submission" date="2014-04" db="EMBL/GenBank/DDBJ databases">
        <authorList>
            <consortium name="DOE Joint Genome Institute"/>
            <person name="Kuo A."/>
            <person name="Tarkka M."/>
            <person name="Buscot F."/>
            <person name="Kohler A."/>
            <person name="Nagy L.G."/>
            <person name="Floudas D."/>
            <person name="Copeland A."/>
            <person name="Barry K.W."/>
            <person name="Cichocki N."/>
            <person name="Veneault-Fourrey C."/>
            <person name="LaButti K."/>
            <person name="Lindquist E.A."/>
            <person name="Lipzen A."/>
            <person name="Lundell T."/>
            <person name="Morin E."/>
            <person name="Murat C."/>
            <person name="Sun H."/>
            <person name="Tunlid A."/>
            <person name="Henrissat B."/>
            <person name="Grigoriev I.V."/>
            <person name="Hibbett D.S."/>
            <person name="Martin F."/>
            <person name="Nordberg H.P."/>
            <person name="Cantor M.N."/>
            <person name="Hua S.X."/>
        </authorList>
    </citation>
    <scope>NUCLEOTIDE SEQUENCE [LARGE SCALE GENOMIC DNA]</scope>
    <source>
        <strain evidence="2 3">F 1598</strain>
    </source>
</reference>
<name>A0A0C3FG87_PILCF</name>
<dbReference type="EMBL" id="KN833013">
    <property type="protein sequence ID" value="KIM78844.1"/>
    <property type="molecule type" value="Genomic_DNA"/>
</dbReference>
<proteinExistence type="predicted"/>
<gene>
    <name evidence="2" type="ORF">PILCRDRAFT_823954</name>
</gene>
<dbReference type="AlphaFoldDB" id="A0A0C3FG87"/>
<evidence type="ECO:0000313" key="3">
    <source>
        <dbReference type="Proteomes" id="UP000054166"/>
    </source>
</evidence>
<accession>A0A0C3FG87</accession>
<feature type="region of interest" description="Disordered" evidence="1">
    <location>
        <begin position="1"/>
        <end position="26"/>
    </location>
</feature>
<protein>
    <submittedName>
        <fullName evidence="2">Uncharacterized protein</fullName>
    </submittedName>
</protein>